<evidence type="ECO:0000256" key="1">
    <source>
        <dbReference type="ARBA" id="ARBA00006484"/>
    </source>
</evidence>
<dbReference type="GO" id="GO:0016491">
    <property type="term" value="F:oxidoreductase activity"/>
    <property type="evidence" value="ECO:0007669"/>
    <property type="project" value="UniProtKB-KW"/>
</dbReference>
<dbReference type="PRINTS" id="PR00080">
    <property type="entry name" value="SDRFAMILY"/>
</dbReference>
<dbReference type="FunFam" id="3.40.50.720:FF:000374">
    <property type="entry name" value="3-oxoacyl-(Acyl-carrier-protein) reductase"/>
    <property type="match status" value="1"/>
</dbReference>
<evidence type="ECO:0000259" key="5">
    <source>
        <dbReference type="SMART" id="SM00822"/>
    </source>
</evidence>
<keyword evidence="3" id="KW-0560">Oxidoreductase</keyword>
<evidence type="ECO:0000256" key="4">
    <source>
        <dbReference type="RuleBase" id="RU000363"/>
    </source>
</evidence>
<evidence type="ECO:0000256" key="2">
    <source>
        <dbReference type="ARBA" id="ARBA00022857"/>
    </source>
</evidence>
<dbReference type="InterPro" id="IPR002347">
    <property type="entry name" value="SDR_fam"/>
</dbReference>
<sequence>MSRIFENKLAIITGASRGLGAALARHLAAKGANILINYTSDSSTAVATELAQELESGYCVKILLAQVDITTGDGPEHLIRSAKTAFTVNGRFQIDILINNAAVVNPSPVGSVAQSDFTATFDLNTRAPLFILQAAMPYLPHDRSGRVINVSSIASSVGFWWQSCYAGTKGALEAMTRVWARELGERCTVNSINPGAMATGMYTELPKEILDRVWSLNYMAPLAATREGVDSEQTIAAAKPMGGRPAYLEEVAGIVGLLCMPEAGWITGQVIGSNGGGVMTKG</sequence>
<dbReference type="PANTHER" id="PTHR43639">
    <property type="entry name" value="OXIDOREDUCTASE, SHORT-CHAIN DEHYDROGENASE/REDUCTASE FAMILY (AFU_ORTHOLOGUE AFUA_5G02870)"/>
    <property type="match status" value="1"/>
</dbReference>
<dbReference type="Proteomes" id="UP000193240">
    <property type="component" value="Unassembled WGS sequence"/>
</dbReference>
<evidence type="ECO:0000313" key="7">
    <source>
        <dbReference type="Proteomes" id="UP000193240"/>
    </source>
</evidence>
<dbReference type="PANTHER" id="PTHR43639:SF1">
    <property type="entry name" value="SHORT-CHAIN DEHYDROGENASE_REDUCTASE FAMILY PROTEIN"/>
    <property type="match status" value="1"/>
</dbReference>
<dbReference type="InterPro" id="IPR020904">
    <property type="entry name" value="Sc_DH/Rdtase_CS"/>
</dbReference>
<evidence type="ECO:0000256" key="3">
    <source>
        <dbReference type="ARBA" id="ARBA00023002"/>
    </source>
</evidence>
<dbReference type="OMA" id="MPEAGWI"/>
<dbReference type="InParanoid" id="A0A1Y2M1G8"/>
<keyword evidence="2" id="KW-0521">NADP</keyword>
<reference evidence="6 7" key="1">
    <citation type="journal article" date="2017" name="Genome Announc.">
        <title>Genome sequence of the saprophytic ascomycete Epicoccum nigrum ICMP 19927 strain isolated from New Zealand.</title>
        <authorList>
            <person name="Fokin M."/>
            <person name="Fleetwood D."/>
            <person name="Weir B.S."/>
            <person name="Villas-Boas S.G."/>
        </authorList>
    </citation>
    <scope>NUCLEOTIDE SEQUENCE [LARGE SCALE GENOMIC DNA]</scope>
    <source>
        <strain evidence="6 7">ICMP 19927</strain>
    </source>
</reference>
<accession>A0A1Y2M1G8</accession>
<protein>
    <recommendedName>
        <fullName evidence="5">Ketoreductase domain-containing protein</fullName>
    </recommendedName>
</protein>
<dbReference type="STRING" id="105696.A0A1Y2M1G8"/>
<dbReference type="EMBL" id="KZ107842">
    <property type="protein sequence ID" value="OSS49994.1"/>
    <property type="molecule type" value="Genomic_DNA"/>
</dbReference>
<dbReference type="SUPFAM" id="SSF51735">
    <property type="entry name" value="NAD(P)-binding Rossmann-fold domains"/>
    <property type="match status" value="1"/>
</dbReference>
<dbReference type="AlphaFoldDB" id="A0A1Y2M1G8"/>
<evidence type="ECO:0000313" key="6">
    <source>
        <dbReference type="EMBL" id="OSS49994.1"/>
    </source>
</evidence>
<dbReference type="InterPro" id="IPR036291">
    <property type="entry name" value="NAD(P)-bd_dom_sf"/>
</dbReference>
<dbReference type="PROSITE" id="PS00061">
    <property type="entry name" value="ADH_SHORT"/>
    <property type="match status" value="1"/>
</dbReference>
<proteinExistence type="inferred from homology"/>
<feature type="domain" description="Ketoreductase" evidence="5">
    <location>
        <begin position="8"/>
        <end position="201"/>
    </location>
</feature>
<dbReference type="Pfam" id="PF00106">
    <property type="entry name" value="adh_short"/>
    <property type="match status" value="1"/>
</dbReference>
<dbReference type="Gene3D" id="3.40.50.720">
    <property type="entry name" value="NAD(P)-binding Rossmann-like Domain"/>
    <property type="match status" value="1"/>
</dbReference>
<name>A0A1Y2M1G8_EPING</name>
<gene>
    <name evidence="6" type="ORF">B5807_05096</name>
</gene>
<dbReference type="InterPro" id="IPR057326">
    <property type="entry name" value="KR_dom"/>
</dbReference>
<keyword evidence="7" id="KW-1185">Reference proteome</keyword>
<comment type="similarity">
    <text evidence="1 4">Belongs to the short-chain dehydrogenases/reductases (SDR) family.</text>
</comment>
<organism evidence="6 7">
    <name type="scientific">Epicoccum nigrum</name>
    <name type="common">Soil fungus</name>
    <name type="synonym">Epicoccum purpurascens</name>
    <dbReference type="NCBI Taxonomy" id="105696"/>
    <lineage>
        <taxon>Eukaryota</taxon>
        <taxon>Fungi</taxon>
        <taxon>Dikarya</taxon>
        <taxon>Ascomycota</taxon>
        <taxon>Pezizomycotina</taxon>
        <taxon>Dothideomycetes</taxon>
        <taxon>Pleosporomycetidae</taxon>
        <taxon>Pleosporales</taxon>
        <taxon>Pleosporineae</taxon>
        <taxon>Didymellaceae</taxon>
        <taxon>Epicoccum</taxon>
    </lineage>
</organism>
<dbReference type="SMART" id="SM00822">
    <property type="entry name" value="PKS_KR"/>
    <property type="match status" value="1"/>
</dbReference>
<dbReference type="PRINTS" id="PR00081">
    <property type="entry name" value="GDHRDH"/>
</dbReference>